<keyword evidence="2" id="KW-0472">Membrane</keyword>
<proteinExistence type="predicted"/>
<keyword evidence="2" id="KW-1133">Transmembrane helix</keyword>
<accession>A0A2H0YTC7</accession>
<organism evidence="3 4">
    <name type="scientific">Candidatus Kerfeldbacteria bacterium CG08_land_8_20_14_0_20_42_7</name>
    <dbReference type="NCBI Taxonomy" id="2014245"/>
    <lineage>
        <taxon>Bacteria</taxon>
        <taxon>Candidatus Kerfeldiibacteriota</taxon>
    </lineage>
</organism>
<sequence>MRNKQKKHTADHSIPVRVTQAKNAARGAQEIAQAEDHLSVPREHSRKGDTTELEKLLGGNKKQDMSTFVQGNARRRLLVRIIIVLFILFGLAFAGFLYFTKGASKFGQDVSFTISASEQVASGEVITLDVEYINNENLDLKDVELTMQFPDGFTFQSSTPMNTAPNTWLLGDIDAHAGGKLAIKGQLVGDVGSVKNFSGTLAYTPSNFNYGFTIEASTLVTINTSALSLEVDAPLRVIPAKEFETKITYTNTSDEAIDGLRVLLVPPDSYTMTNADPQADHNAWDIESLDSQSNDTVSFFGSLSGQVGDQAQFQVKIGFVNSQGIFTPQTEKTFLVLLIKAGMTLEVKATT</sequence>
<dbReference type="AlphaFoldDB" id="A0A2H0YTC7"/>
<reference evidence="4" key="1">
    <citation type="submission" date="2017-09" db="EMBL/GenBank/DDBJ databases">
        <title>Depth-based differentiation of microbial function through sediment-hosted aquifers and enrichment of novel symbionts in the deep terrestrial subsurface.</title>
        <authorList>
            <person name="Probst A.J."/>
            <person name="Ladd B."/>
            <person name="Jarett J.K."/>
            <person name="Geller-Mcgrath D.E."/>
            <person name="Sieber C.M.K."/>
            <person name="Emerson J.B."/>
            <person name="Anantharaman K."/>
            <person name="Thomas B.C."/>
            <person name="Malmstrom R."/>
            <person name="Stieglmeier M."/>
            <person name="Klingl A."/>
            <person name="Woyke T."/>
            <person name="Ryan C.M."/>
            <person name="Banfield J.F."/>
        </authorList>
    </citation>
    <scope>NUCLEOTIDE SEQUENCE [LARGE SCALE GENOMIC DNA]</scope>
</reference>
<keyword evidence="2" id="KW-0812">Transmembrane</keyword>
<gene>
    <name evidence="3" type="ORF">COT25_01500</name>
</gene>
<dbReference type="Proteomes" id="UP000228711">
    <property type="component" value="Unassembled WGS sequence"/>
</dbReference>
<feature type="non-terminal residue" evidence="3">
    <location>
        <position position="351"/>
    </location>
</feature>
<evidence type="ECO:0000256" key="2">
    <source>
        <dbReference type="SAM" id="Phobius"/>
    </source>
</evidence>
<feature type="region of interest" description="Disordered" evidence="1">
    <location>
        <begin position="1"/>
        <end position="50"/>
    </location>
</feature>
<evidence type="ECO:0000256" key="1">
    <source>
        <dbReference type="SAM" id="MobiDB-lite"/>
    </source>
</evidence>
<feature type="compositionally biased region" description="Basic and acidic residues" evidence="1">
    <location>
        <begin position="34"/>
        <end position="50"/>
    </location>
</feature>
<name>A0A2H0YTC7_9BACT</name>
<feature type="transmembrane region" description="Helical" evidence="2">
    <location>
        <begin position="77"/>
        <end position="99"/>
    </location>
</feature>
<evidence type="ECO:0008006" key="5">
    <source>
        <dbReference type="Google" id="ProtNLM"/>
    </source>
</evidence>
<evidence type="ECO:0000313" key="4">
    <source>
        <dbReference type="Proteomes" id="UP000228711"/>
    </source>
</evidence>
<dbReference type="EMBL" id="PEXV01000056">
    <property type="protein sequence ID" value="PIS41737.1"/>
    <property type="molecule type" value="Genomic_DNA"/>
</dbReference>
<protein>
    <recommendedName>
        <fullName evidence="5">DUF11 domain-containing protein</fullName>
    </recommendedName>
</protein>
<evidence type="ECO:0000313" key="3">
    <source>
        <dbReference type="EMBL" id="PIS41737.1"/>
    </source>
</evidence>
<comment type="caution">
    <text evidence="3">The sequence shown here is derived from an EMBL/GenBank/DDBJ whole genome shotgun (WGS) entry which is preliminary data.</text>
</comment>